<dbReference type="InterPro" id="IPR036365">
    <property type="entry name" value="PGBD-like_sf"/>
</dbReference>
<dbReference type="Proteomes" id="UP000251891">
    <property type="component" value="Unassembled WGS sequence"/>
</dbReference>
<dbReference type="OrthoDB" id="5124837at2"/>
<keyword evidence="4" id="KW-1185">Reference proteome</keyword>
<comment type="caution">
    <text evidence="3">The sequence shown here is derived from an EMBL/GenBank/DDBJ whole genome shotgun (WGS) entry which is preliminary data.</text>
</comment>
<evidence type="ECO:0008006" key="5">
    <source>
        <dbReference type="Google" id="ProtNLM"/>
    </source>
</evidence>
<evidence type="ECO:0000259" key="1">
    <source>
        <dbReference type="Pfam" id="PF01471"/>
    </source>
</evidence>
<dbReference type="Pfam" id="PF05257">
    <property type="entry name" value="CHAP"/>
    <property type="match status" value="1"/>
</dbReference>
<dbReference type="InterPro" id="IPR036366">
    <property type="entry name" value="PGBDSf"/>
</dbReference>
<evidence type="ECO:0000259" key="2">
    <source>
        <dbReference type="Pfam" id="PF05257"/>
    </source>
</evidence>
<evidence type="ECO:0000313" key="3">
    <source>
        <dbReference type="EMBL" id="RAY13468.1"/>
    </source>
</evidence>
<evidence type="ECO:0000313" key="4">
    <source>
        <dbReference type="Proteomes" id="UP000251891"/>
    </source>
</evidence>
<dbReference type="Gene3D" id="3.90.1720.60">
    <property type="match status" value="1"/>
</dbReference>
<gene>
    <name evidence="3" type="ORF">DPM19_20645</name>
</gene>
<dbReference type="Gene3D" id="1.10.101.10">
    <property type="entry name" value="PGBD-like superfamily/PGBD"/>
    <property type="match status" value="1"/>
</dbReference>
<feature type="domain" description="Peptidoglycan binding-like" evidence="1">
    <location>
        <begin position="179"/>
        <end position="236"/>
    </location>
</feature>
<dbReference type="InterPro" id="IPR002477">
    <property type="entry name" value="Peptidoglycan-bd-like"/>
</dbReference>
<name>A0A365H367_9ACTN</name>
<dbReference type="Pfam" id="PF01471">
    <property type="entry name" value="PG_binding_1"/>
    <property type="match status" value="1"/>
</dbReference>
<dbReference type="SUPFAM" id="SSF47090">
    <property type="entry name" value="PGBD-like"/>
    <property type="match status" value="1"/>
</dbReference>
<dbReference type="EMBL" id="QLYX01000009">
    <property type="protein sequence ID" value="RAY13468.1"/>
    <property type="molecule type" value="Genomic_DNA"/>
</dbReference>
<organism evidence="3 4">
    <name type="scientific">Actinomadura craniellae</name>
    <dbReference type="NCBI Taxonomy" id="2231787"/>
    <lineage>
        <taxon>Bacteria</taxon>
        <taxon>Bacillati</taxon>
        <taxon>Actinomycetota</taxon>
        <taxon>Actinomycetes</taxon>
        <taxon>Streptosporangiales</taxon>
        <taxon>Thermomonosporaceae</taxon>
        <taxon>Actinomadura</taxon>
    </lineage>
</organism>
<protein>
    <recommendedName>
        <fullName evidence="5">CHAP domain-containing protein</fullName>
    </recommendedName>
</protein>
<reference evidence="3 4" key="1">
    <citation type="submission" date="2018-06" db="EMBL/GenBank/DDBJ databases">
        <title>Actinomadura craniellae sp. nov. isolated from marine sponge Craniella sp.</title>
        <authorList>
            <person name="Li L."/>
            <person name="Xu Q.H."/>
            <person name="Lin H.W."/>
            <person name="Lu Y.H."/>
        </authorList>
    </citation>
    <scope>NUCLEOTIDE SEQUENCE [LARGE SCALE GENOMIC DNA]</scope>
    <source>
        <strain evidence="3 4">LHW63021</strain>
    </source>
</reference>
<dbReference type="SUPFAM" id="SSF54001">
    <property type="entry name" value="Cysteine proteinases"/>
    <property type="match status" value="1"/>
</dbReference>
<dbReference type="InterPro" id="IPR007921">
    <property type="entry name" value="CHAP_dom"/>
</dbReference>
<sequence>MAGVGDMLNEARNSLGLGEPNKIHRWYATRNGSAFAAGSTPWCDMAITYWAFHSGNHRAVCPQGDRAYTVWHAQDFQRLGRWHSGTDASVRAAKPGDIVFIDWNGSNSVGAIDHVGVVEKNLGGGRVQTIEGNTDNRCLRRVRAADVIVGYGRPAYSGASSDVVSAPSGSPLLRRGAGGDRVFQLQRALLKAGEKLPTFGADGDFGAETEAAVKSFQRKAGITADGIYGPQTAAKLAAAL</sequence>
<feature type="domain" description="Peptidase C51" evidence="2">
    <location>
        <begin position="39"/>
        <end position="133"/>
    </location>
</feature>
<accession>A0A365H367</accession>
<proteinExistence type="predicted"/>
<dbReference type="RefSeq" id="WP_111869592.1">
    <property type="nucleotide sequence ID" value="NZ_QLYX01000009.1"/>
</dbReference>
<dbReference type="InterPro" id="IPR038765">
    <property type="entry name" value="Papain-like_cys_pep_sf"/>
</dbReference>
<dbReference type="AlphaFoldDB" id="A0A365H367"/>